<evidence type="ECO:0000313" key="2">
    <source>
        <dbReference type="EMBL" id="AAZ48348.1"/>
    </source>
</evidence>
<dbReference type="InterPro" id="IPR013230">
    <property type="entry name" value="Peptidase_M15A_C"/>
</dbReference>
<evidence type="ECO:0000259" key="1">
    <source>
        <dbReference type="Pfam" id="PF08291"/>
    </source>
</evidence>
<gene>
    <name evidence="2" type="ordered locus">Daro_3619</name>
</gene>
<organism evidence="2">
    <name type="scientific">Dechloromonas aromatica (strain RCB)</name>
    <dbReference type="NCBI Taxonomy" id="159087"/>
    <lineage>
        <taxon>Bacteria</taxon>
        <taxon>Pseudomonadati</taxon>
        <taxon>Pseudomonadota</taxon>
        <taxon>Betaproteobacteria</taxon>
        <taxon>Rhodocyclales</taxon>
        <taxon>Azonexaceae</taxon>
        <taxon>Dechloromonas</taxon>
    </lineage>
</organism>
<dbReference type="EMBL" id="CP000089">
    <property type="protein sequence ID" value="AAZ48348.1"/>
    <property type="molecule type" value="Genomic_DNA"/>
</dbReference>
<dbReference type="InterPro" id="IPR009045">
    <property type="entry name" value="Zn_M74/Hedgehog-like"/>
</dbReference>
<dbReference type="OrthoDB" id="5242612at2"/>
<dbReference type="KEGG" id="dar:Daro_3619"/>
<dbReference type="Pfam" id="PF08291">
    <property type="entry name" value="Peptidase_M15_3"/>
    <property type="match status" value="1"/>
</dbReference>
<dbReference type="HOGENOM" id="CLU_1248921_0_0_4"/>
<proteinExistence type="predicted"/>
<feature type="domain" description="Peptidase M15A C-terminal" evidence="1">
    <location>
        <begin position="59"/>
        <end position="161"/>
    </location>
</feature>
<dbReference type="SUPFAM" id="SSF55166">
    <property type="entry name" value="Hedgehog/DD-peptidase"/>
    <property type="match status" value="1"/>
</dbReference>
<reference evidence="2" key="1">
    <citation type="submission" date="2005-08" db="EMBL/GenBank/DDBJ databases">
        <title>Complete sequence of Dechloromonas aromatica RCB.</title>
        <authorList>
            <person name="Salinero K.K."/>
            <person name="Copeland A."/>
            <person name="Lucas S."/>
            <person name="Lapidus A."/>
            <person name="Barry K."/>
            <person name="Detter J.C."/>
            <person name="Glavina T."/>
            <person name="Hammon N."/>
            <person name="Israni S."/>
            <person name="Pitluck S."/>
            <person name="Di Bartolo G."/>
            <person name="Trong S."/>
            <person name="Schmutz J."/>
            <person name="Larimer F."/>
            <person name="Land M."/>
            <person name="Ivanova N."/>
            <person name="Richardson P."/>
        </authorList>
    </citation>
    <scope>NUCLEOTIDE SEQUENCE</scope>
    <source>
        <strain evidence="2">RCB</strain>
    </source>
</reference>
<accession>Q479Y3</accession>
<dbReference type="STRING" id="159087.Daro_3619"/>
<dbReference type="eggNOG" id="COG3108">
    <property type="taxonomic scope" value="Bacteria"/>
</dbReference>
<dbReference type="Gene3D" id="3.30.1380.10">
    <property type="match status" value="1"/>
</dbReference>
<dbReference type="AlphaFoldDB" id="Q479Y3"/>
<protein>
    <recommendedName>
        <fullName evidence="1">Peptidase M15A C-terminal domain-containing protein</fullName>
    </recommendedName>
</protein>
<sequence length="221" mass="24212">MSPRPKKAPAALEAKPRIFRRKRSAPAPIARDVAPDFSKTPLEQISLSSLSPRALIAPNFRVYELTRSDLAARQGIDNSFASDAELRAAIHLARHVLQAIRDKFGSFSPNSVYRSQSLERSLKNKPATWLSTSQHARGEACDIEIAGMATLELAAWAREHLADFDQIICECYDPAKGPNSGWVHISLKPPGTGANRKQCLSYVRDAATGRLVYVSGLSAMT</sequence>
<name>Q479Y3_DECAR</name>